<proteinExistence type="predicted"/>
<feature type="compositionally biased region" description="Polar residues" evidence="1">
    <location>
        <begin position="20"/>
        <end position="33"/>
    </location>
</feature>
<evidence type="ECO:0000256" key="1">
    <source>
        <dbReference type="SAM" id="MobiDB-lite"/>
    </source>
</evidence>
<gene>
    <name evidence="2" type="ORF">SKAU_G00143210</name>
</gene>
<keyword evidence="3" id="KW-1185">Reference proteome</keyword>
<organism evidence="2 3">
    <name type="scientific">Synaphobranchus kaupii</name>
    <name type="common">Kaup's arrowtooth eel</name>
    <dbReference type="NCBI Taxonomy" id="118154"/>
    <lineage>
        <taxon>Eukaryota</taxon>
        <taxon>Metazoa</taxon>
        <taxon>Chordata</taxon>
        <taxon>Craniata</taxon>
        <taxon>Vertebrata</taxon>
        <taxon>Euteleostomi</taxon>
        <taxon>Actinopterygii</taxon>
        <taxon>Neopterygii</taxon>
        <taxon>Teleostei</taxon>
        <taxon>Anguilliformes</taxon>
        <taxon>Synaphobranchidae</taxon>
        <taxon>Synaphobranchus</taxon>
    </lineage>
</organism>
<feature type="region of interest" description="Disordered" evidence="1">
    <location>
        <begin position="1"/>
        <end position="37"/>
    </location>
</feature>
<dbReference type="AlphaFoldDB" id="A0A9Q1FTL1"/>
<evidence type="ECO:0000313" key="2">
    <source>
        <dbReference type="EMBL" id="KAJ8365490.1"/>
    </source>
</evidence>
<feature type="region of interest" description="Disordered" evidence="1">
    <location>
        <begin position="86"/>
        <end position="109"/>
    </location>
</feature>
<dbReference type="Proteomes" id="UP001152622">
    <property type="component" value="Chromosome 4"/>
</dbReference>
<protein>
    <submittedName>
        <fullName evidence="2">Uncharacterized protein</fullName>
    </submittedName>
</protein>
<name>A0A9Q1FTL1_SYNKA</name>
<accession>A0A9Q1FTL1</accession>
<dbReference type="EMBL" id="JAINUF010000004">
    <property type="protein sequence ID" value="KAJ8365490.1"/>
    <property type="molecule type" value="Genomic_DNA"/>
</dbReference>
<sequence length="109" mass="11809">MTCSVRQKRAPPVEPRNGHATAQRSDLRSSARTPANAPYLMPLSQRVKSIVTCGSVSPPARGGWGMSVGFDGRAWALREMAVPLPGWQKRERGSPGSSRWRPGKSVLLA</sequence>
<comment type="caution">
    <text evidence="2">The sequence shown here is derived from an EMBL/GenBank/DDBJ whole genome shotgun (WGS) entry which is preliminary data.</text>
</comment>
<reference evidence="2" key="1">
    <citation type="journal article" date="2023" name="Science">
        <title>Genome structures resolve the early diversification of teleost fishes.</title>
        <authorList>
            <person name="Parey E."/>
            <person name="Louis A."/>
            <person name="Montfort J."/>
            <person name="Bouchez O."/>
            <person name="Roques C."/>
            <person name="Iampietro C."/>
            <person name="Lluch J."/>
            <person name="Castinel A."/>
            <person name="Donnadieu C."/>
            <person name="Desvignes T."/>
            <person name="Floi Bucao C."/>
            <person name="Jouanno E."/>
            <person name="Wen M."/>
            <person name="Mejri S."/>
            <person name="Dirks R."/>
            <person name="Jansen H."/>
            <person name="Henkel C."/>
            <person name="Chen W.J."/>
            <person name="Zahm M."/>
            <person name="Cabau C."/>
            <person name="Klopp C."/>
            <person name="Thompson A.W."/>
            <person name="Robinson-Rechavi M."/>
            <person name="Braasch I."/>
            <person name="Lecointre G."/>
            <person name="Bobe J."/>
            <person name="Postlethwait J.H."/>
            <person name="Berthelot C."/>
            <person name="Roest Crollius H."/>
            <person name="Guiguen Y."/>
        </authorList>
    </citation>
    <scope>NUCLEOTIDE SEQUENCE</scope>
    <source>
        <strain evidence="2">WJC10195</strain>
    </source>
</reference>
<evidence type="ECO:0000313" key="3">
    <source>
        <dbReference type="Proteomes" id="UP001152622"/>
    </source>
</evidence>